<protein>
    <submittedName>
        <fullName evidence="3">Class 3 adenylate cyclase</fullName>
    </submittedName>
</protein>
<feature type="transmembrane region" description="Helical" evidence="1">
    <location>
        <begin position="21"/>
        <end position="41"/>
    </location>
</feature>
<evidence type="ECO:0000259" key="2">
    <source>
        <dbReference type="PROSITE" id="PS50125"/>
    </source>
</evidence>
<dbReference type="PANTHER" id="PTHR43081:SF19">
    <property type="entry name" value="PH-SENSITIVE ADENYLATE CYCLASE RV1264"/>
    <property type="match status" value="1"/>
</dbReference>
<evidence type="ECO:0000313" key="3">
    <source>
        <dbReference type="EMBL" id="MDQ1184454.1"/>
    </source>
</evidence>
<dbReference type="Gene3D" id="3.30.70.1230">
    <property type="entry name" value="Nucleotide cyclase"/>
    <property type="match status" value="1"/>
</dbReference>
<evidence type="ECO:0000313" key="4">
    <source>
        <dbReference type="Proteomes" id="UP001224781"/>
    </source>
</evidence>
<comment type="caution">
    <text evidence="3">The sequence shown here is derived from an EMBL/GenBank/DDBJ whole genome shotgun (WGS) entry which is preliminary data.</text>
</comment>
<dbReference type="InterPro" id="IPR001054">
    <property type="entry name" value="A/G_cyclase"/>
</dbReference>
<dbReference type="PROSITE" id="PS50125">
    <property type="entry name" value="GUANYLATE_CYCLASE_2"/>
    <property type="match status" value="1"/>
</dbReference>
<keyword evidence="1" id="KW-0812">Transmembrane</keyword>
<dbReference type="InterPro" id="IPR029787">
    <property type="entry name" value="Nucleotide_cyclase"/>
</dbReference>
<dbReference type="PANTHER" id="PTHR43081">
    <property type="entry name" value="ADENYLATE CYCLASE, TERMINAL-DIFFERENTIATION SPECIFIC-RELATED"/>
    <property type="match status" value="1"/>
</dbReference>
<keyword evidence="4" id="KW-1185">Reference proteome</keyword>
<name>A0ABU0UHP8_9HYPH</name>
<dbReference type="Pfam" id="PF05227">
    <property type="entry name" value="CHASE3"/>
    <property type="match status" value="1"/>
</dbReference>
<dbReference type="Pfam" id="PF00211">
    <property type="entry name" value="Guanylate_cyc"/>
    <property type="match status" value="1"/>
</dbReference>
<organism evidence="3 4">
    <name type="scientific">Agrobacterium larrymoorei</name>
    <dbReference type="NCBI Taxonomy" id="160699"/>
    <lineage>
        <taxon>Bacteria</taxon>
        <taxon>Pseudomonadati</taxon>
        <taxon>Pseudomonadota</taxon>
        <taxon>Alphaproteobacteria</taxon>
        <taxon>Hyphomicrobiales</taxon>
        <taxon>Rhizobiaceae</taxon>
        <taxon>Rhizobium/Agrobacterium group</taxon>
        <taxon>Agrobacterium</taxon>
    </lineage>
</organism>
<keyword evidence="1" id="KW-0472">Membrane</keyword>
<keyword evidence="1" id="KW-1133">Transmembrane helix</keyword>
<sequence length="403" mass="43853">MRRPSSIETTISRQLAKKAMPIALSVVAVGVCMTIYLSSWISSEDRKADEAVQRNVAYLSAIADLMSHIQDAEIGQRGFLLTGDELYLKPYTTAMDSLDGMLDNLAEGAENASIETGSVATLRSLIAQKKSELEQSVEYRRAGNENASIALVKTGQGKILMDGIRSVLAQMEKDGLAQLAKRSEAASAAKARMHILLLLFAIMVGGMALLVVRATVTRAKAAERTRDELLSHADRRLMAVMAADLVGYSRLMEKNEADTLERLKAARDVIDTIIEENNGAIITTAGDSIVAAFPSALSAIDCALQVQNFMVTRNADRPEDDRLLFRIGMNVGDVIIDNGDIFGDTVNIAARLEGIAEPGGICVSRSVRDHIRKQRKLKFEDAGFQQVKNISRPISTFRVRVAA</sequence>
<feature type="domain" description="Guanylate cyclase" evidence="2">
    <location>
        <begin position="239"/>
        <end position="353"/>
    </location>
</feature>
<dbReference type="InterPro" id="IPR007891">
    <property type="entry name" value="CHASE3"/>
</dbReference>
<dbReference type="CDD" id="cd07302">
    <property type="entry name" value="CHD"/>
    <property type="match status" value="1"/>
</dbReference>
<gene>
    <name evidence="3" type="ORF">QE408_001576</name>
</gene>
<accession>A0ABU0UHP8</accession>
<reference evidence="3 4" key="1">
    <citation type="submission" date="2023-07" db="EMBL/GenBank/DDBJ databases">
        <title>Functional and genomic diversity of the sorghum phyllosphere microbiome.</title>
        <authorList>
            <person name="Shade A."/>
        </authorList>
    </citation>
    <scope>NUCLEOTIDE SEQUENCE [LARGE SCALE GENOMIC DNA]</scope>
    <source>
        <strain evidence="3 4">SORGH_AS_1126</strain>
    </source>
</reference>
<dbReference type="CDD" id="cd19410">
    <property type="entry name" value="HK9-like_sensor"/>
    <property type="match status" value="1"/>
</dbReference>
<dbReference type="RefSeq" id="WP_306929889.1">
    <property type="nucleotide sequence ID" value="NZ_JAUTBL010000001.1"/>
</dbReference>
<dbReference type="SMART" id="SM00044">
    <property type="entry name" value="CYCc"/>
    <property type="match status" value="1"/>
</dbReference>
<dbReference type="EMBL" id="JAUTBL010000001">
    <property type="protein sequence ID" value="MDQ1184454.1"/>
    <property type="molecule type" value="Genomic_DNA"/>
</dbReference>
<dbReference type="Proteomes" id="UP001224781">
    <property type="component" value="Unassembled WGS sequence"/>
</dbReference>
<proteinExistence type="predicted"/>
<evidence type="ECO:0000256" key="1">
    <source>
        <dbReference type="SAM" id="Phobius"/>
    </source>
</evidence>
<dbReference type="InterPro" id="IPR050697">
    <property type="entry name" value="Adenylyl/Guanylyl_Cyclase_3/4"/>
</dbReference>
<dbReference type="SUPFAM" id="SSF55073">
    <property type="entry name" value="Nucleotide cyclase"/>
    <property type="match status" value="1"/>
</dbReference>
<feature type="transmembrane region" description="Helical" evidence="1">
    <location>
        <begin position="195"/>
        <end position="216"/>
    </location>
</feature>